<protein>
    <submittedName>
        <fullName evidence="1">Uncharacterized protein</fullName>
    </submittedName>
</protein>
<reference evidence="1 2" key="1">
    <citation type="submission" date="2017-06" db="EMBL/GenBank/DDBJ databases">
        <authorList>
            <person name="Kim H.J."/>
            <person name="Triplett B.A."/>
        </authorList>
    </citation>
    <scope>NUCLEOTIDE SEQUENCE [LARGE SCALE GENOMIC DNA]</scope>
    <source>
        <strain evidence="1 2">DSM 44715</strain>
    </source>
</reference>
<dbReference type="Proteomes" id="UP000198318">
    <property type="component" value="Unassembled WGS sequence"/>
</dbReference>
<name>A0A239NXX9_9ACTN</name>
<dbReference type="EMBL" id="FZOR01000053">
    <property type="protein sequence ID" value="SNT59685.1"/>
    <property type="molecule type" value="Genomic_DNA"/>
</dbReference>
<sequence length="55" mass="6371">MIFGRDRWRGEFDKTDYSVRMEGTAVGPRVMRRGFLAEPEVVQEGRLIVESQALQ</sequence>
<evidence type="ECO:0000313" key="2">
    <source>
        <dbReference type="Proteomes" id="UP000198318"/>
    </source>
</evidence>
<dbReference type="AlphaFoldDB" id="A0A239NXX9"/>
<evidence type="ECO:0000313" key="1">
    <source>
        <dbReference type="EMBL" id="SNT59685.1"/>
    </source>
</evidence>
<gene>
    <name evidence="1" type="ORF">SAMN05443665_105348</name>
</gene>
<keyword evidence="2" id="KW-1185">Reference proteome</keyword>
<accession>A0A239NXX9</accession>
<proteinExistence type="predicted"/>
<organism evidence="1 2">
    <name type="scientific">Actinomadura meyerae</name>
    <dbReference type="NCBI Taxonomy" id="240840"/>
    <lineage>
        <taxon>Bacteria</taxon>
        <taxon>Bacillati</taxon>
        <taxon>Actinomycetota</taxon>
        <taxon>Actinomycetes</taxon>
        <taxon>Streptosporangiales</taxon>
        <taxon>Thermomonosporaceae</taxon>
        <taxon>Actinomadura</taxon>
    </lineage>
</organism>